<feature type="binding site" evidence="1">
    <location>
        <position position="144"/>
    </location>
    <ligand>
        <name>Zn(2+)</name>
        <dbReference type="ChEBI" id="CHEBI:29105"/>
    </ligand>
</feature>
<dbReference type="PANTHER" id="PTHR39942">
    <property type="entry name" value="BCDNA.LD26519-RELATED"/>
    <property type="match status" value="1"/>
</dbReference>
<reference evidence="4 5" key="1">
    <citation type="journal article" date="2017" name="Gigascience">
        <title>Genome sequence of the small brown planthopper, Laodelphax striatellus.</title>
        <authorList>
            <person name="Zhu J."/>
            <person name="Jiang F."/>
            <person name="Wang X."/>
            <person name="Yang P."/>
            <person name="Bao Y."/>
            <person name="Zhao W."/>
            <person name="Wang W."/>
            <person name="Lu H."/>
            <person name="Wang Q."/>
            <person name="Cui N."/>
            <person name="Li J."/>
            <person name="Chen X."/>
            <person name="Luo L."/>
            <person name="Yu J."/>
            <person name="Kang L."/>
            <person name="Cui F."/>
        </authorList>
    </citation>
    <scope>NUCLEOTIDE SEQUENCE [LARGE SCALE GENOMIC DNA]</scope>
    <source>
        <strain evidence="4">Lst14</strain>
    </source>
</reference>
<dbReference type="Gene3D" id="3.40.1800.20">
    <property type="match status" value="1"/>
</dbReference>
<evidence type="ECO:0000256" key="2">
    <source>
        <dbReference type="SAM" id="MobiDB-lite"/>
    </source>
</evidence>
<keyword evidence="1" id="KW-0862">Zinc</keyword>
<dbReference type="Pfam" id="PF07776">
    <property type="entry name" value="zf-AD"/>
    <property type="match status" value="1"/>
</dbReference>
<proteinExistence type="predicted"/>
<protein>
    <recommendedName>
        <fullName evidence="3">ZAD domain-containing protein</fullName>
    </recommendedName>
</protein>
<dbReference type="OrthoDB" id="8922241at2759"/>
<dbReference type="Proteomes" id="UP000291343">
    <property type="component" value="Unassembled WGS sequence"/>
</dbReference>
<dbReference type="SUPFAM" id="SSF57716">
    <property type="entry name" value="Glucocorticoid receptor-like (DNA-binding domain)"/>
    <property type="match status" value="1"/>
</dbReference>
<dbReference type="PANTHER" id="PTHR39942:SF1">
    <property type="entry name" value="BCDNA.LD26519-RELATED"/>
    <property type="match status" value="1"/>
</dbReference>
<sequence length="469" mass="53618">MDGKKEQMVVVLMNDEDAKEYSRNHGEELENTYVVVNDPVCAPEDDNVSLYQNRTGVVQKQEEVIITSEDIPVHRTMATERKLVKINSNKISRLNPAERQILSSPKRKPVEMKTPSSNENPPKRKFPATDARKSKPKLDICRLCLSKNCELLPLFWTKLRFSALKLSHVIETCIGIRVDKEDVTDRVCQACLINLESVWAFREKCQQSNETITKMNLNINNVKPISGSEIPIPDKRRPTEDNVYDATFSSLVSCSLGGQKVQKSRKNRESKKRHTTIEDETVEIEIDQGTASDEWTAEEAVAMADDPEVTHSDQEIADADQDSEMQVEPETPSERVPGLREGTWLYTDGKGYYYTADQVRNSKRYLTCTESVICAARGIMRTEENAPIHISRNTEHSHPPNFQFAEERRFMYQMRKRAVEDTHLTIPEIIKEVEAGITPGIDVKILKRQMLRSRQTALKQRPMGHMIEN</sequence>
<keyword evidence="5" id="KW-1185">Reference proteome</keyword>
<keyword evidence="1" id="KW-0479">Metal-binding</keyword>
<dbReference type="PROSITE" id="PS51915">
    <property type="entry name" value="ZAD"/>
    <property type="match status" value="1"/>
</dbReference>
<evidence type="ECO:0000313" key="5">
    <source>
        <dbReference type="Proteomes" id="UP000291343"/>
    </source>
</evidence>
<gene>
    <name evidence="4" type="ORF">LSTR_LSTR012642</name>
</gene>
<feature type="region of interest" description="Disordered" evidence="2">
    <location>
        <begin position="319"/>
        <end position="338"/>
    </location>
</feature>
<dbReference type="GO" id="GO:0008270">
    <property type="term" value="F:zinc ion binding"/>
    <property type="evidence" value="ECO:0007669"/>
    <property type="project" value="UniProtKB-UniRule"/>
</dbReference>
<feature type="region of interest" description="Disordered" evidence="2">
    <location>
        <begin position="96"/>
        <end position="131"/>
    </location>
</feature>
<dbReference type="Gene3D" id="2.20.25.240">
    <property type="match status" value="1"/>
</dbReference>
<keyword evidence="1" id="KW-0863">Zinc-finger</keyword>
<dbReference type="GO" id="GO:0005634">
    <property type="term" value="C:nucleus"/>
    <property type="evidence" value="ECO:0007669"/>
    <property type="project" value="InterPro"/>
</dbReference>
<dbReference type="EMBL" id="QKKF02009658">
    <property type="protein sequence ID" value="RZF45219.1"/>
    <property type="molecule type" value="Genomic_DNA"/>
</dbReference>
<evidence type="ECO:0000259" key="3">
    <source>
        <dbReference type="PROSITE" id="PS51915"/>
    </source>
</evidence>
<dbReference type="InParanoid" id="A0A482XI77"/>
<dbReference type="AlphaFoldDB" id="A0A482XI77"/>
<comment type="caution">
    <text evidence="4">The sequence shown here is derived from an EMBL/GenBank/DDBJ whole genome shotgun (WGS) entry which is preliminary data.</text>
</comment>
<evidence type="ECO:0000256" key="1">
    <source>
        <dbReference type="PROSITE-ProRule" id="PRU01263"/>
    </source>
</evidence>
<feature type="domain" description="ZAD" evidence="3">
    <location>
        <begin position="139"/>
        <end position="215"/>
    </location>
</feature>
<dbReference type="InterPro" id="IPR012934">
    <property type="entry name" value="Znf_AD"/>
</dbReference>
<evidence type="ECO:0000313" key="4">
    <source>
        <dbReference type="EMBL" id="RZF45219.1"/>
    </source>
</evidence>
<feature type="binding site" evidence="1">
    <location>
        <position position="188"/>
    </location>
    <ligand>
        <name>Zn(2+)</name>
        <dbReference type="ChEBI" id="CHEBI:29105"/>
    </ligand>
</feature>
<organism evidence="4 5">
    <name type="scientific">Laodelphax striatellus</name>
    <name type="common">Small brown planthopper</name>
    <name type="synonym">Delphax striatella</name>
    <dbReference type="NCBI Taxonomy" id="195883"/>
    <lineage>
        <taxon>Eukaryota</taxon>
        <taxon>Metazoa</taxon>
        <taxon>Ecdysozoa</taxon>
        <taxon>Arthropoda</taxon>
        <taxon>Hexapoda</taxon>
        <taxon>Insecta</taxon>
        <taxon>Pterygota</taxon>
        <taxon>Neoptera</taxon>
        <taxon>Paraneoptera</taxon>
        <taxon>Hemiptera</taxon>
        <taxon>Auchenorrhyncha</taxon>
        <taxon>Fulgoroidea</taxon>
        <taxon>Delphacidae</taxon>
        <taxon>Criomorphinae</taxon>
        <taxon>Laodelphax</taxon>
    </lineage>
</organism>
<feature type="binding site" evidence="1">
    <location>
        <position position="191"/>
    </location>
    <ligand>
        <name>Zn(2+)</name>
        <dbReference type="ChEBI" id="CHEBI:29105"/>
    </ligand>
</feature>
<name>A0A482XI77_LAOST</name>
<dbReference type="SMART" id="SM00868">
    <property type="entry name" value="zf-AD"/>
    <property type="match status" value="1"/>
</dbReference>
<accession>A0A482XI77</accession>
<feature type="binding site" evidence="1">
    <location>
        <position position="141"/>
    </location>
    <ligand>
        <name>Zn(2+)</name>
        <dbReference type="ChEBI" id="CHEBI:29105"/>
    </ligand>
</feature>